<evidence type="ECO:0000313" key="8">
    <source>
        <dbReference type="EMBL" id="PXF45039.1"/>
    </source>
</evidence>
<reference evidence="8 9" key="1">
    <citation type="journal article" date="2018" name="Mol. Biol. Evol.">
        <title>Analysis of the draft genome of the red seaweed Gracilariopsis chorda provides insights into genome size evolution in Rhodophyta.</title>
        <authorList>
            <person name="Lee J."/>
            <person name="Yang E.C."/>
            <person name="Graf L."/>
            <person name="Yang J.H."/>
            <person name="Qiu H."/>
            <person name="Zel Zion U."/>
            <person name="Chan C.X."/>
            <person name="Stephens T.G."/>
            <person name="Weber A.P.M."/>
            <person name="Boo G.H."/>
            <person name="Boo S.M."/>
            <person name="Kim K.M."/>
            <person name="Shin Y."/>
            <person name="Jung M."/>
            <person name="Lee S.J."/>
            <person name="Yim H.S."/>
            <person name="Lee J.H."/>
            <person name="Bhattacharya D."/>
            <person name="Yoon H.S."/>
        </authorList>
    </citation>
    <scope>NUCLEOTIDE SEQUENCE [LARGE SCALE GENOMIC DNA]</scope>
    <source>
        <strain evidence="8 9">SKKU-2015</strain>
        <tissue evidence="8">Whole body</tissue>
    </source>
</reference>
<dbReference type="Gene3D" id="1.10.8.270">
    <property type="entry name" value="putative rabgap domain of human tbc1 domain family member 14 like domains"/>
    <property type="match status" value="1"/>
</dbReference>
<evidence type="ECO:0000256" key="2">
    <source>
        <dbReference type="ARBA" id="ARBA00014207"/>
    </source>
</evidence>
<feature type="region of interest" description="Disordered" evidence="5">
    <location>
        <begin position="615"/>
        <end position="704"/>
    </location>
</feature>
<feature type="region of interest" description="Disordered" evidence="5">
    <location>
        <begin position="488"/>
        <end position="536"/>
    </location>
</feature>
<keyword evidence="9" id="KW-1185">Reference proteome</keyword>
<dbReference type="PROSITE" id="PS50206">
    <property type="entry name" value="RHODANESE_3"/>
    <property type="match status" value="1"/>
</dbReference>
<feature type="compositionally biased region" description="Low complexity" evidence="5">
    <location>
        <begin position="630"/>
        <end position="649"/>
    </location>
</feature>
<dbReference type="InterPro" id="IPR000195">
    <property type="entry name" value="Rab-GAP-TBC_dom"/>
</dbReference>
<dbReference type="AlphaFoldDB" id="A0A2V3ISG5"/>
<protein>
    <recommendedName>
        <fullName evidence="2">TBC1 domain family member 23</fullName>
    </recommendedName>
</protein>
<sequence length="957" mass="106068">MNLKDDEWVPEPTESAQLRKLRILAKSAVNPHDIANLRSVLLAPPNNGAVPHEIRGTIWLLLLRLRSEDLLAEDPSAFAKNARDAVADDNSREQIEKDVQRTRPGLSRFKQPAVRGALLRLLSLFCARRRVAYVQGFNELLAPFVLLADTGGNPRIVYALFAEFVTRFAPWMLETSESRVFDVLKRLFKYFGRLLLYHDPELYWLLERHMMTPDLYATSWFVTLFARNFTVESIMALWDLLLLEDDPLGTSFFGIALLRSKRDQLLSVDESRIPETLMMLTANSPQEVRALWKIGSEMRVKHTPPSFQRLMTDRILNANSKSTPIALSAARAMQASVCLQTTPDDLVSAGAHYFTWDCRTESEFRAGHLAQAAHLPLDALRDANGKITSETSEAARQELQKAVDLCEPLKNSSHICLVGSGVKEEDNLDINMLALYLTRIGIPYVSTLRGGFVEVLKSWNGSESLSAVELVDYDRRRHQEARKERIALQKQKERQAQAKQRASLRAQKSAEGSPQVPPVEHVAVNSNAPSSLPPVTSSAQVASNLFSSFSDAEVGKAFRKALSGIGLTTTPATTPAKRTASNDRNSWRNQSNPVSAGSLDASKAIPAETLMSLTSSVGTSGTDTPSKKLSSGISKVAGSSSGSNDNSTTFPVTPISSGSSERPTRTQNSRSRFDSNSIPTEPKSYNTSRTKPNGESNSKTSTPPLSVSLGSSFFASAKSPWGREAKPGWLDDHTLTYPLSSLPKHFIVNVMDESTMSGLRLFPCKARADRAISSRSHPGEFKKRYVGVSRNYFLLLGPHSHRSHLLEVVLIRYLQDISRITFKRSRPEVVTFEIATGVDEDPPTESIVCLMPDGLTECVALVKNYIDDDEAESEGNVSHNEDEIPREQPDDRRKAFSNGSKQEQPSKPTNPGYKHNERATPPESMPRRVYHSSSLDGEDDVEFGEFQTAPSSSWHSN</sequence>
<dbReference type="GO" id="GO:0099041">
    <property type="term" value="P:vesicle tethering to Golgi"/>
    <property type="evidence" value="ECO:0007669"/>
    <property type="project" value="TreeGrafter"/>
</dbReference>
<dbReference type="InterPro" id="IPR039755">
    <property type="entry name" value="TBC1D23"/>
</dbReference>
<comment type="subcellular location">
    <subcellularLocation>
        <location evidence="1">Golgi apparatus</location>
        <location evidence="1">trans-Golgi network</location>
    </subcellularLocation>
</comment>
<evidence type="ECO:0000259" key="7">
    <source>
        <dbReference type="PROSITE" id="PS50206"/>
    </source>
</evidence>
<dbReference type="InterPro" id="IPR035969">
    <property type="entry name" value="Rab-GAP_TBC_sf"/>
</dbReference>
<dbReference type="InterPro" id="IPR036873">
    <property type="entry name" value="Rhodanese-like_dom_sf"/>
</dbReference>
<gene>
    <name evidence="8" type="ORF">BWQ96_05212</name>
</gene>
<keyword evidence="4" id="KW-0333">Golgi apparatus</keyword>
<feature type="region of interest" description="Disordered" evidence="5">
    <location>
        <begin position="567"/>
        <end position="600"/>
    </location>
</feature>
<dbReference type="Pfam" id="PF00566">
    <property type="entry name" value="RabGAP-TBC"/>
    <property type="match status" value="1"/>
</dbReference>
<feature type="compositionally biased region" description="Polar residues" evidence="5">
    <location>
        <begin position="897"/>
        <end position="909"/>
    </location>
</feature>
<evidence type="ECO:0000313" key="9">
    <source>
        <dbReference type="Proteomes" id="UP000247409"/>
    </source>
</evidence>
<evidence type="ECO:0000256" key="4">
    <source>
        <dbReference type="ARBA" id="ARBA00023034"/>
    </source>
</evidence>
<feature type="compositionally biased region" description="Polar residues" evidence="5">
    <location>
        <begin position="615"/>
        <end position="629"/>
    </location>
</feature>
<dbReference type="SUPFAM" id="SSF52821">
    <property type="entry name" value="Rhodanese/Cell cycle control phosphatase"/>
    <property type="match status" value="1"/>
</dbReference>
<dbReference type="Gene3D" id="3.40.250.10">
    <property type="entry name" value="Rhodanese-like domain"/>
    <property type="match status" value="1"/>
</dbReference>
<organism evidence="8 9">
    <name type="scientific">Gracilariopsis chorda</name>
    <dbReference type="NCBI Taxonomy" id="448386"/>
    <lineage>
        <taxon>Eukaryota</taxon>
        <taxon>Rhodophyta</taxon>
        <taxon>Florideophyceae</taxon>
        <taxon>Rhodymeniophycidae</taxon>
        <taxon>Gracilariales</taxon>
        <taxon>Gracilariaceae</taxon>
        <taxon>Gracilariopsis</taxon>
    </lineage>
</organism>
<feature type="domain" description="Rab-GAP TBC" evidence="6">
    <location>
        <begin position="49"/>
        <end position="245"/>
    </location>
</feature>
<feature type="region of interest" description="Disordered" evidence="5">
    <location>
        <begin position="870"/>
        <end position="957"/>
    </location>
</feature>
<keyword evidence="3" id="KW-0217">Developmental protein</keyword>
<feature type="compositionally biased region" description="Polar residues" evidence="5">
    <location>
        <begin position="582"/>
        <end position="595"/>
    </location>
</feature>
<comment type="caution">
    <text evidence="8">The sequence shown here is derived from an EMBL/GenBank/DDBJ whole genome shotgun (WGS) entry which is preliminary data.</text>
</comment>
<feature type="compositionally biased region" description="Polar residues" evidence="5">
    <location>
        <begin position="524"/>
        <end position="536"/>
    </location>
</feature>
<proteinExistence type="predicted"/>
<accession>A0A2V3ISG5</accession>
<evidence type="ECO:0000256" key="3">
    <source>
        <dbReference type="ARBA" id="ARBA00022473"/>
    </source>
</evidence>
<dbReference type="PANTHER" id="PTHR13297">
    <property type="entry name" value="TBC1 DOMAIN FAMILY MEMBER 23-RELATED"/>
    <property type="match status" value="1"/>
</dbReference>
<dbReference type="EMBL" id="NBIV01000073">
    <property type="protein sequence ID" value="PXF45039.1"/>
    <property type="molecule type" value="Genomic_DNA"/>
</dbReference>
<dbReference type="GO" id="GO:0005802">
    <property type="term" value="C:trans-Golgi network"/>
    <property type="evidence" value="ECO:0007669"/>
    <property type="project" value="TreeGrafter"/>
</dbReference>
<dbReference type="SMART" id="SM00164">
    <property type="entry name" value="TBC"/>
    <property type="match status" value="1"/>
</dbReference>
<feature type="compositionally biased region" description="Polar residues" evidence="5">
    <location>
        <begin position="650"/>
        <end position="704"/>
    </location>
</feature>
<name>A0A2V3ISG5_9FLOR</name>
<dbReference type="GO" id="GO:0042147">
    <property type="term" value="P:retrograde transport, endosome to Golgi"/>
    <property type="evidence" value="ECO:0007669"/>
    <property type="project" value="InterPro"/>
</dbReference>
<evidence type="ECO:0000256" key="1">
    <source>
        <dbReference type="ARBA" id="ARBA00004601"/>
    </source>
</evidence>
<dbReference type="PANTHER" id="PTHR13297:SF5">
    <property type="entry name" value="TBC1 DOMAIN FAMILY MEMBER 23"/>
    <property type="match status" value="1"/>
</dbReference>
<evidence type="ECO:0000256" key="5">
    <source>
        <dbReference type="SAM" id="MobiDB-lite"/>
    </source>
</evidence>
<dbReference type="SUPFAM" id="SSF47923">
    <property type="entry name" value="Ypt/Rab-GAP domain of gyp1p"/>
    <property type="match status" value="2"/>
</dbReference>
<dbReference type="GO" id="GO:0005829">
    <property type="term" value="C:cytosol"/>
    <property type="evidence" value="ECO:0007669"/>
    <property type="project" value="GOC"/>
</dbReference>
<evidence type="ECO:0000259" key="6">
    <source>
        <dbReference type="PROSITE" id="PS50086"/>
    </source>
</evidence>
<feature type="compositionally biased region" description="Basic and acidic residues" evidence="5">
    <location>
        <begin position="879"/>
        <end position="894"/>
    </location>
</feature>
<dbReference type="Gene3D" id="1.10.472.80">
    <property type="entry name" value="Ypt/Rab-GAP domain of gyp1p, domain 3"/>
    <property type="match status" value="1"/>
</dbReference>
<dbReference type="OrthoDB" id="4044at2759"/>
<feature type="domain" description="Rhodanese" evidence="7">
    <location>
        <begin position="357"/>
        <end position="464"/>
    </location>
</feature>
<feature type="compositionally biased region" description="Polar residues" evidence="5">
    <location>
        <begin position="948"/>
        <end position="957"/>
    </location>
</feature>
<dbReference type="PROSITE" id="PS50086">
    <property type="entry name" value="TBC_RABGAP"/>
    <property type="match status" value="1"/>
</dbReference>
<dbReference type="Proteomes" id="UP000247409">
    <property type="component" value="Unassembled WGS sequence"/>
</dbReference>
<dbReference type="InterPro" id="IPR001763">
    <property type="entry name" value="Rhodanese-like_dom"/>
</dbReference>